<sequence length="107" mass="11320">MKIDPVGACTTALNKSNSAATTWNKAVETQVSSQLDSAAANFRKTATELRKLGPQAGDSGFVAKVGTVASDMESMAKSRTDRQTVSTTKFNADNAALRTYCQALITK</sequence>
<organism evidence="1 2">
    <name type="scientific">Flexivirga aerilata</name>
    <dbReference type="NCBI Taxonomy" id="1656889"/>
    <lineage>
        <taxon>Bacteria</taxon>
        <taxon>Bacillati</taxon>
        <taxon>Actinomycetota</taxon>
        <taxon>Actinomycetes</taxon>
        <taxon>Micrococcales</taxon>
        <taxon>Dermacoccaceae</taxon>
        <taxon>Flexivirga</taxon>
    </lineage>
</organism>
<protein>
    <submittedName>
        <fullName evidence="1">Uncharacterized protein</fullName>
    </submittedName>
</protein>
<dbReference type="AlphaFoldDB" id="A0A849AFX0"/>
<dbReference type="Proteomes" id="UP000557772">
    <property type="component" value="Unassembled WGS sequence"/>
</dbReference>
<evidence type="ECO:0000313" key="2">
    <source>
        <dbReference type="Proteomes" id="UP000557772"/>
    </source>
</evidence>
<comment type="caution">
    <text evidence="1">The sequence shown here is derived from an EMBL/GenBank/DDBJ whole genome shotgun (WGS) entry which is preliminary data.</text>
</comment>
<accession>A0A849AFX0</accession>
<evidence type="ECO:0000313" key="1">
    <source>
        <dbReference type="EMBL" id="NNG38151.1"/>
    </source>
</evidence>
<name>A0A849AFX0_9MICO</name>
<dbReference type="EMBL" id="JABENB010000001">
    <property type="protein sequence ID" value="NNG38151.1"/>
    <property type="molecule type" value="Genomic_DNA"/>
</dbReference>
<keyword evidence="2" id="KW-1185">Reference proteome</keyword>
<gene>
    <name evidence="1" type="ORF">HJ588_02540</name>
</gene>
<proteinExistence type="predicted"/>
<dbReference type="RefSeq" id="WP_171151645.1">
    <property type="nucleotide sequence ID" value="NZ_JABENB010000001.1"/>
</dbReference>
<reference evidence="1 2" key="1">
    <citation type="submission" date="2020-05" db="EMBL/GenBank/DDBJ databases">
        <title>Flexivirga sp. ID2601S isolated from air conditioner.</title>
        <authorList>
            <person name="Kim D.H."/>
        </authorList>
    </citation>
    <scope>NUCLEOTIDE SEQUENCE [LARGE SCALE GENOMIC DNA]</scope>
    <source>
        <strain evidence="1 2">ID2601S</strain>
    </source>
</reference>